<proteinExistence type="predicted"/>
<gene>
    <name evidence="3" type="ORF">CT0861_04145</name>
</gene>
<keyword evidence="4" id="KW-1185">Reference proteome</keyword>
<dbReference type="EMBL" id="LFIV01000213">
    <property type="protein sequence ID" value="KZL65620.1"/>
    <property type="molecule type" value="Genomic_DNA"/>
</dbReference>
<evidence type="ECO:0000313" key="4">
    <source>
        <dbReference type="Proteomes" id="UP000076552"/>
    </source>
</evidence>
<feature type="compositionally biased region" description="Polar residues" evidence="1">
    <location>
        <begin position="26"/>
        <end position="40"/>
    </location>
</feature>
<feature type="transmembrane region" description="Helical" evidence="2">
    <location>
        <begin position="168"/>
        <end position="190"/>
    </location>
</feature>
<protein>
    <submittedName>
        <fullName evidence="3">MFS maltose permease</fullName>
    </submittedName>
</protein>
<evidence type="ECO:0000256" key="2">
    <source>
        <dbReference type="SAM" id="Phobius"/>
    </source>
</evidence>
<accession>A0A166NF82</accession>
<name>A0A166NF82_9PEZI</name>
<keyword evidence="2" id="KW-0472">Membrane</keyword>
<dbReference type="Proteomes" id="UP000076552">
    <property type="component" value="Unassembled WGS sequence"/>
</dbReference>
<keyword evidence="2" id="KW-0812">Transmembrane</keyword>
<comment type="caution">
    <text evidence="3">The sequence shown here is derived from an EMBL/GenBank/DDBJ whole genome shotgun (WGS) entry which is preliminary data.</text>
</comment>
<sequence length="649" mass="72667">MGLIRKIGFAPSPAFKVKKNVDEVNGQSEAANSARSGTTTHRLHPLLSPGPEASSSPTHTAPLAQQSATNSNSEGVQPRTAQVYEYIKHVIEPPWPAATMRQRLALRRILLQRLFRLQSTRPFTSNTSLTSRSRPQLPFLSIPVTSSRPRVRYFTTEKKQWLRYESRLFLRYNVSIWGGALCILGIVFLLNQEALEKEHPTPHEWSFLTRMGVRGAKNAAKDSQNHDVNWVEVIVSCREMLRRLEDPNIDGAGIRELLDEPLSIDGVGNAGKDLSAKSENWRRGYYEVLMILAQASEQLDGWVRDKKRNIIFPPEVVLGPSNPHPKPIPAGAESAPNEEDCEVAYEPAENHYLRVLTTKGFTNRQKMDAALRYASFLDYKQLPDAAEKMYQWALSLATETAPNSPPLVDPHTYAINDKLSQPSENVLTVLTSIALHKARAGDVNAALPIFISILRARRALPQVPLPGQERPAETPTTLWQRVWNLAQPPVYPSPPDDGARPPWRHPKELCEEAGLNLYIGEILYATKDSKSNREEGLAWTRDAVDLAEEQLRKIGPVGGDKEARHTCRECLSTGLQNWSTMVARLAKEEEARNKAGPVKSAFGFWSETKTDDSRWAAEEKVVKERVRRTRELLVQVEPPAAGLASLLKV</sequence>
<feature type="compositionally biased region" description="Polar residues" evidence="1">
    <location>
        <begin position="53"/>
        <end position="75"/>
    </location>
</feature>
<reference evidence="3 4" key="1">
    <citation type="submission" date="2015-06" db="EMBL/GenBank/DDBJ databases">
        <title>Survival trade-offs in plant roots during colonization by closely related pathogenic and mutualistic fungi.</title>
        <authorList>
            <person name="Hacquard S."/>
            <person name="Kracher B."/>
            <person name="Hiruma K."/>
            <person name="Weinman A."/>
            <person name="Muench P."/>
            <person name="Garrido Oter R."/>
            <person name="Ver Loren van Themaat E."/>
            <person name="Dallerey J.-F."/>
            <person name="Damm U."/>
            <person name="Henrissat B."/>
            <person name="Lespinet O."/>
            <person name="Thon M."/>
            <person name="Kemen E."/>
            <person name="McHardy A.C."/>
            <person name="Schulze-Lefert P."/>
            <person name="O'Connell R.J."/>
        </authorList>
    </citation>
    <scope>NUCLEOTIDE SEQUENCE [LARGE SCALE GENOMIC DNA]</scope>
    <source>
        <strain evidence="3 4">0861</strain>
    </source>
</reference>
<keyword evidence="2" id="KW-1133">Transmembrane helix</keyword>
<feature type="region of interest" description="Disordered" evidence="1">
    <location>
        <begin position="26"/>
        <end position="77"/>
    </location>
</feature>
<evidence type="ECO:0000313" key="3">
    <source>
        <dbReference type="EMBL" id="KZL65620.1"/>
    </source>
</evidence>
<organism evidence="3 4">
    <name type="scientific">Colletotrichum tofieldiae</name>
    <dbReference type="NCBI Taxonomy" id="708197"/>
    <lineage>
        <taxon>Eukaryota</taxon>
        <taxon>Fungi</taxon>
        <taxon>Dikarya</taxon>
        <taxon>Ascomycota</taxon>
        <taxon>Pezizomycotina</taxon>
        <taxon>Sordariomycetes</taxon>
        <taxon>Hypocreomycetidae</taxon>
        <taxon>Glomerellales</taxon>
        <taxon>Glomerellaceae</taxon>
        <taxon>Colletotrichum</taxon>
        <taxon>Colletotrichum spaethianum species complex</taxon>
    </lineage>
</organism>
<evidence type="ECO:0000256" key="1">
    <source>
        <dbReference type="SAM" id="MobiDB-lite"/>
    </source>
</evidence>
<dbReference type="STRING" id="708197.A0A166NF82"/>
<dbReference type="AlphaFoldDB" id="A0A166NF82"/>